<dbReference type="Pfam" id="PF14464">
    <property type="entry name" value="Prok-JAB"/>
    <property type="match status" value="1"/>
</dbReference>
<dbReference type="Gene3D" id="3.40.140.10">
    <property type="entry name" value="Cytidine Deaminase, domain 2"/>
    <property type="match status" value="1"/>
</dbReference>
<dbReference type="InterPro" id="IPR028090">
    <property type="entry name" value="JAB_dom_prok"/>
</dbReference>
<evidence type="ECO:0000313" key="8">
    <source>
        <dbReference type="Proteomes" id="UP001576784"/>
    </source>
</evidence>
<protein>
    <submittedName>
        <fullName evidence="7">Mov34/MPN/PAD-1 family protein</fullName>
    </submittedName>
</protein>
<keyword evidence="2" id="KW-0479">Metal-binding</keyword>
<dbReference type="PANTHER" id="PTHR34858:SF1">
    <property type="entry name" value="CYSO-CYSTEINE PEPTIDASE"/>
    <property type="match status" value="1"/>
</dbReference>
<evidence type="ECO:0000256" key="5">
    <source>
        <dbReference type="ARBA" id="ARBA00023049"/>
    </source>
</evidence>
<dbReference type="InterPro" id="IPR051929">
    <property type="entry name" value="VirAsm_ModProt"/>
</dbReference>
<dbReference type="InterPro" id="IPR037518">
    <property type="entry name" value="MPN"/>
</dbReference>
<sequence length="152" mass="17292">MIKIPAEHLQTICTHAERTYPEECCGIVLGKIGDGEKTVVEVWETLNAWEEEKWAEFPASGGVRGKERTFAIAPLDIIKAQKAARDRQLQIVGFYHSHPDHRAIPSEMDRAIAWAVYSYIIVSVSKGKAHEVRSWCLDEAHQFQEEELFTNV</sequence>
<evidence type="ECO:0000256" key="4">
    <source>
        <dbReference type="ARBA" id="ARBA00022833"/>
    </source>
</evidence>
<dbReference type="PROSITE" id="PS50249">
    <property type="entry name" value="MPN"/>
    <property type="match status" value="1"/>
</dbReference>
<feature type="domain" description="MPN" evidence="6">
    <location>
        <begin position="2"/>
        <end position="144"/>
    </location>
</feature>
<keyword evidence="1" id="KW-0645">Protease</keyword>
<dbReference type="SUPFAM" id="SSF102712">
    <property type="entry name" value="JAB1/MPN domain"/>
    <property type="match status" value="1"/>
</dbReference>
<name>A0ABV4XMB3_9CYAN</name>
<keyword evidence="4" id="KW-0862">Zinc</keyword>
<reference evidence="7 8" key="1">
    <citation type="submission" date="2024-09" db="EMBL/GenBank/DDBJ databases">
        <title>Floridaenema gen nov. (Aerosakkonemataceae, Aerosakkonematales ord. nov., Cyanobacteria) from benthic tropical and subtropical fresh waters, with the description of four new species.</title>
        <authorList>
            <person name="Moretto J.A."/>
            <person name="Berthold D.E."/>
            <person name="Lefler F.W."/>
            <person name="Huang I.-S."/>
            <person name="Laughinghouse H. IV."/>
        </authorList>
    </citation>
    <scope>NUCLEOTIDE SEQUENCE [LARGE SCALE GENOMIC DNA]</scope>
    <source>
        <strain evidence="7 8">BLCC-F50</strain>
    </source>
</reference>
<dbReference type="PANTHER" id="PTHR34858">
    <property type="entry name" value="CYSO-CYSTEINE PEPTIDASE"/>
    <property type="match status" value="1"/>
</dbReference>
<dbReference type="Proteomes" id="UP001576784">
    <property type="component" value="Unassembled WGS sequence"/>
</dbReference>
<comment type="caution">
    <text evidence="7">The sequence shown here is derived from an EMBL/GenBank/DDBJ whole genome shotgun (WGS) entry which is preliminary data.</text>
</comment>
<dbReference type="CDD" id="cd08070">
    <property type="entry name" value="MPN_like"/>
    <property type="match status" value="1"/>
</dbReference>
<proteinExistence type="predicted"/>
<evidence type="ECO:0000256" key="2">
    <source>
        <dbReference type="ARBA" id="ARBA00022723"/>
    </source>
</evidence>
<accession>A0ABV4XMB3</accession>
<keyword evidence="5" id="KW-0482">Metalloprotease</keyword>
<evidence type="ECO:0000256" key="3">
    <source>
        <dbReference type="ARBA" id="ARBA00022801"/>
    </source>
</evidence>
<organism evidence="7 8">
    <name type="scientific">Floridaenema flaviceps BLCC-F50</name>
    <dbReference type="NCBI Taxonomy" id="3153642"/>
    <lineage>
        <taxon>Bacteria</taxon>
        <taxon>Bacillati</taxon>
        <taxon>Cyanobacteriota</taxon>
        <taxon>Cyanophyceae</taxon>
        <taxon>Oscillatoriophycideae</taxon>
        <taxon>Aerosakkonematales</taxon>
        <taxon>Aerosakkonemataceae</taxon>
        <taxon>Floridanema</taxon>
        <taxon>Floridanema flaviceps</taxon>
    </lineage>
</organism>
<dbReference type="InterPro" id="IPR000555">
    <property type="entry name" value="JAMM/MPN+_dom"/>
</dbReference>
<evidence type="ECO:0000313" key="7">
    <source>
        <dbReference type="EMBL" id="MFB2892129.1"/>
    </source>
</evidence>
<keyword evidence="8" id="KW-1185">Reference proteome</keyword>
<dbReference type="SMART" id="SM00232">
    <property type="entry name" value="JAB_MPN"/>
    <property type="match status" value="1"/>
</dbReference>
<keyword evidence="3" id="KW-0378">Hydrolase</keyword>
<evidence type="ECO:0000259" key="6">
    <source>
        <dbReference type="PROSITE" id="PS50249"/>
    </source>
</evidence>
<evidence type="ECO:0000256" key="1">
    <source>
        <dbReference type="ARBA" id="ARBA00022670"/>
    </source>
</evidence>
<dbReference type="RefSeq" id="WP_413261803.1">
    <property type="nucleotide sequence ID" value="NZ_JBHFNR010000022.1"/>
</dbReference>
<gene>
    <name evidence="7" type="ORF">ACE1CI_04190</name>
</gene>
<dbReference type="EMBL" id="JBHFNR010000022">
    <property type="protein sequence ID" value="MFB2892129.1"/>
    <property type="molecule type" value="Genomic_DNA"/>
</dbReference>